<keyword evidence="1" id="KW-1133">Transmembrane helix</keyword>
<dbReference type="Proteomes" id="UP000766904">
    <property type="component" value="Unassembled WGS sequence"/>
</dbReference>
<evidence type="ECO:0000313" key="2">
    <source>
        <dbReference type="EMBL" id="TYL36409.1"/>
    </source>
</evidence>
<organism evidence="2 3">
    <name type="scientific">Natronococcus pandeyae</name>
    <dbReference type="NCBI Taxonomy" id="2055836"/>
    <lineage>
        <taxon>Archaea</taxon>
        <taxon>Methanobacteriati</taxon>
        <taxon>Methanobacteriota</taxon>
        <taxon>Stenosarchaea group</taxon>
        <taxon>Halobacteria</taxon>
        <taxon>Halobacteriales</taxon>
        <taxon>Natrialbaceae</taxon>
        <taxon>Natronococcus</taxon>
    </lineage>
</organism>
<keyword evidence="3" id="KW-1185">Reference proteome</keyword>
<evidence type="ECO:0000256" key="1">
    <source>
        <dbReference type="SAM" id="Phobius"/>
    </source>
</evidence>
<dbReference type="EMBL" id="PHNJ01000018">
    <property type="protein sequence ID" value="TYL36409.1"/>
    <property type="molecule type" value="Genomic_DNA"/>
</dbReference>
<feature type="transmembrane region" description="Helical" evidence="1">
    <location>
        <begin position="79"/>
        <end position="97"/>
    </location>
</feature>
<sequence length="114" mass="12915">MTHFALGIVFTALLVQVFIPDAKYKRTVIFFGGAWALLPDLYRLSPAFDGALRQLPESRLADLFWFHWTLNQYVTGTEFRYVGAFTIGVLFVVLFGIELHDAIRKQGDAKHGHG</sequence>
<name>A0A8J8Q091_9EURY</name>
<evidence type="ECO:0000313" key="3">
    <source>
        <dbReference type="Proteomes" id="UP000766904"/>
    </source>
</evidence>
<proteinExistence type="predicted"/>
<keyword evidence="1" id="KW-0472">Membrane</keyword>
<keyword evidence="1" id="KW-0812">Transmembrane</keyword>
<reference evidence="2" key="1">
    <citation type="submission" date="2017-11" db="EMBL/GenBank/DDBJ databases">
        <authorList>
            <person name="Kajale S.C."/>
            <person name="Sharma A."/>
        </authorList>
    </citation>
    <scope>NUCLEOTIDE SEQUENCE</scope>
    <source>
        <strain evidence="2">LS1_42</strain>
    </source>
</reference>
<protein>
    <submittedName>
        <fullName evidence="2">Uncharacterized protein</fullName>
    </submittedName>
</protein>
<dbReference type="AlphaFoldDB" id="A0A8J8Q091"/>
<gene>
    <name evidence="2" type="ORF">CV102_22555</name>
</gene>
<comment type="caution">
    <text evidence="2">The sequence shown here is derived from an EMBL/GenBank/DDBJ whole genome shotgun (WGS) entry which is preliminary data.</text>
</comment>
<dbReference type="RefSeq" id="WP_148860245.1">
    <property type="nucleotide sequence ID" value="NZ_PHNJ01000018.1"/>
</dbReference>
<accession>A0A8J8Q091</accession>